<keyword evidence="2" id="KW-0560">Oxidoreductase</keyword>
<dbReference type="Gene3D" id="3.40.50.720">
    <property type="entry name" value="NAD(P)-binding Rossmann-like Domain"/>
    <property type="match status" value="1"/>
</dbReference>
<dbReference type="AlphaFoldDB" id="A0A382TSS1"/>
<accession>A0A382TSS1</accession>
<reference evidence="3" key="1">
    <citation type="submission" date="2018-05" db="EMBL/GenBank/DDBJ databases">
        <authorList>
            <person name="Lanie J.A."/>
            <person name="Ng W.-L."/>
            <person name="Kazmierczak K.M."/>
            <person name="Andrzejewski T.M."/>
            <person name="Davidsen T.M."/>
            <person name="Wayne K.J."/>
            <person name="Tettelin H."/>
            <person name="Glass J.I."/>
            <person name="Rusch D."/>
            <person name="Podicherti R."/>
            <person name="Tsui H.-C.T."/>
            <person name="Winkler M.E."/>
        </authorList>
    </citation>
    <scope>NUCLEOTIDE SEQUENCE</scope>
</reference>
<dbReference type="PANTHER" id="PTHR42760:SF133">
    <property type="entry name" value="3-OXOACYL-[ACYL-CARRIER-PROTEIN] REDUCTASE"/>
    <property type="match status" value="1"/>
</dbReference>
<dbReference type="Pfam" id="PF13561">
    <property type="entry name" value="adh_short_C2"/>
    <property type="match status" value="1"/>
</dbReference>
<dbReference type="EMBL" id="UINC01138608">
    <property type="protein sequence ID" value="SVD24657.1"/>
    <property type="molecule type" value="Genomic_DNA"/>
</dbReference>
<dbReference type="PRINTS" id="PR00081">
    <property type="entry name" value="GDHRDH"/>
</dbReference>
<dbReference type="PANTHER" id="PTHR42760">
    <property type="entry name" value="SHORT-CHAIN DEHYDROGENASES/REDUCTASES FAMILY MEMBER"/>
    <property type="match status" value="1"/>
</dbReference>
<comment type="similarity">
    <text evidence="1">Belongs to the short-chain dehydrogenases/reductases (SDR) family.</text>
</comment>
<protein>
    <recommendedName>
        <fullName evidence="4">3-oxoacyl-ACP reductase</fullName>
    </recommendedName>
</protein>
<sequence>FMKSKGGGSIINLSSASYLMGNVGYPAYIASKAGITGLTRSLARELGEDGIRVNTLIPGWVLTDRQIKLWANDKDLASHLNKQCIKEHLIPNDLIDSTLFLASNASRMMTGQALVVDGGVVVTG</sequence>
<dbReference type="CDD" id="cd05233">
    <property type="entry name" value="SDR_c"/>
    <property type="match status" value="1"/>
</dbReference>
<dbReference type="PRINTS" id="PR00080">
    <property type="entry name" value="SDRFAMILY"/>
</dbReference>
<evidence type="ECO:0008006" key="4">
    <source>
        <dbReference type="Google" id="ProtNLM"/>
    </source>
</evidence>
<dbReference type="GO" id="GO:0016616">
    <property type="term" value="F:oxidoreductase activity, acting on the CH-OH group of donors, NAD or NADP as acceptor"/>
    <property type="evidence" value="ECO:0007669"/>
    <property type="project" value="TreeGrafter"/>
</dbReference>
<evidence type="ECO:0000313" key="3">
    <source>
        <dbReference type="EMBL" id="SVD24657.1"/>
    </source>
</evidence>
<organism evidence="3">
    <name type="scientific">marine metagenome</name>
    <dbReference type="NCBI Taxonomy" id="408172"/>
    <lineage>
        <taxon>unclassified sequences</taxon>
        <taxon>metagenomes</taxon>
        <taxon>ecological metagenomes</taxon>
    </lineage>
</organism>
<evidence type="ECO:0000256" key="2">
    <source>
        <dbReference type="ARBA" id="ARBA00023002"/>
    </source>
</evidence>
<dbReference type="InterPro" id="IPR002347">
    <property type="entry name" value="SDR_fam"/>
</dbReference>
<gene>
    <name evidence="3" type="ORF">METZ01_LOCUS377511</name>
</gene>
<evidence type="ECO:0000256" key="1">
    <source>
        <dbReference type="ARBA" id="ARBA00006484"/>
    </source>
</evidence>
<proteinExistence type="inferred from homology"/>
<feature type="non-terminal residue" evidence="3">
    <location>
        <position position="1"/>
    </location>
</feature>
<dbReference type="SUPFAM" id="SSF51735">
    <property type="entry name" value="NAD(P)-binding Rossmann-fold domains"/>
    <property type="match status" value="1"/>
</dbReference>
<dbReference type="InterPro" id="IPR036291">
    <property type="entry name" value="NAD(P)-bd_dom_sf"/>
</dbReference>
<name>A0A382TSS1_9ZZZZ</name>